<evidence type="ECO:0000313" key="2">
    <source>
        <dbReference type="EMBL" id="REG11544.1"/>
    </source>
</evidence>
<keyword evidence="1" id="KW-0472">Membrane</keyword>
<dbReference type="RefSeq" id="WP_198418404.1">
    <property type="nucleotide sequence ID" value="NZ_AP018437.1"/>
</dbReference>
<evidence type="ECO:0000313" key="3">
    <source>
        <dbReference type="Proteomes" id="UP000256388"/>
    </source>
</evidence>
<dbReference type="InterPro" id="IPR038750">
    <property type="entry name" value="YczE/YyaS-like"/>
</dbReference>
<dbReference type="Pfam" id="PF19700">
    <property type="entry name" value="DUF6198"/>
    <property type="match status" value="1"/>
</dbReference>
<dbReference type="PANTHER" id="PTHR40078:SF1">
    <property type="entry name" value="INTEGRAL MEMBRANE PROTEIN"/>
    <property type="match status" value="1"/>
</dbReference>
<feature type="transmembrane region" description="Helical" evidence="1">
    <location>
        <begin position="181"/>
        <end position="198"/>
    </location>
</feature>
<evidence type="ECO:0000256" key="1">
    <source>
        <dbReference type="SAM" id="Phobius"/>
    </source>
</evidence>
<name>A0A347ZRG9_9CHLR</name>
<proteinExistence type="predicted"/>
<comment type="caution">
    <text evidence="2">The sequence shown here is derived from an EMBL/GenBank/DDBJ whole genome shotgun (WGS) entry which is preliminary data.</text>
</comment>
<feature type="transmembrane region" description="Helical" evidence="1">
    <location>
        <begin position="107"/>
        <end position="134"/>
    </location>
</feature>
<dbReference type="EMBL" id="QUMS01000001">
    <property type="protein sequence ID" value="REG11544.1"/>
    <property type="molecule type" value="Genomic_DNA"/>
</dbReference>
<dbReference type="PANTHER" id="PTHR40078">
    <property type="entry name" value="INTEGRAL MEMBRANE PROTEIN-RELATED"/>
    <property type="match status" value="1"/>
</dbReference>
<keyword evidence="3" id="KW-1185">Reference proteome</keyword>
<protein>
    <submittedName>
        <fullName evidence="2">Putative membrane protein YczE</fullName>
    </submittedName>
</protein>
<reference evidence="2 3" key="1">
    <citation type="submission" date="2018-08" db="EMBL/GenBank/DDBJ databases">
        <title>Genomic Encyclopedia of Type Strains, Phase IV (KMG-IV): sequencing the most valuable type-strain genomes for metagenomic binning, comparative biology and taxonomic classification.</title>
        <authorList>
            <person name="Goeker M."/>
        </authorList>
    </citation>
    <scope>NUCLEOTIDE SEQUENCE [LARGE SCALE GENOMIC DNA]</scope>
    <source>
        <strain evidence="2 3">DSM 23923</strain>
    </source>
</reference>
<feature type="transmembrane region" description="Helical" evidence="1">
    <location>
        <begin position="76"/>
        <end position="95"/>
    </location>
</feature>
<accession>A0A347ZRG9</accession>
<dbReference type="AlphaFoldDB" id="A0A347ZRG9"/>
<keyword evidence="1" id="KW-0812">Transmembrane</keyword>
<feature type="transmembrane region" description="Helical" evidence="1">
    <location>
        <begin position="5"/>
        <end position="26"/>
    </location>
</feature>
<sequence length="211" mass="24104">MKRIVYSVITFILFGIGISLQIKAGIGQSMFNAFCLLFADLLHLEIGTMINLFNLFFFLTYLYMQPSRPKLKDFTQIIAIMGNGLVINLFTYSVLNHIIVQSYYLKIMLFIFGLFLAAISLGAILAMGIIRFPLEGLCIVLSEKQRISLAKVRMGFDIFFLASTLIVTLITRHTLYIREGTAISFLLLSRLMGFSYDFHRKTFLKVDTDYV</sequence>
<dbReference type="Proteomes" id="UP000256388">
    <property type="component" value="Unassembled WGS sequence"/>
</dbReference>
<keyword evidence="1" id="KW-1133">Transmembrane helix</keyword>
<feature type="transmembrane region" description="Helical" evidence="1">
    <location>
        <begin position="155"/>
        <end position="175"/>
    </location>
</feature>
<gene>
    <name evidence="2" type="ORF">DFR64_1435</name>
</gene>
<organism evidence="2 3">
    <name type="scientific">Pelolinea submarina</name>
    <dbReference type="NCBI Taxonomy" id="913107"/>
    <lineage>
        <taxon>Bacteria</taxon>
        <taxon>Bacillati</taxon>
        <taxon>Chloroflexota</taxon>
        <taxon>Anaerolineae</taxon>
        <taxon>Anaerolineales</taxon>
        <taxon>Anaerolineaceae</taxon>
        <taxon>Pelolinea</taxon>
    </lineage>
</organism>
<feature type="transmembrane region" description="Helical" evidence="1">
    <location>
        <begin position="46"/>
        <end position="64"/>
    </location>
</feature>